<dbReference type="SUPFAM" id="SSF55729">
    <property type="entry name" value="Acyl-CoA N-acyltransferases (Nat)"/>
    <property type="match status" value="1"/>
</dbReference>
<dbReference type="InterPro" id="IPR016181">
    <property type="entry name" value="Acyl_CoA_acyltransferase"/>
</dbReference>
<organism evidence="2 3">
    <name type="scientific">Acidipropionibacterium jensenii</name>
    <dbReference type="NCBI Taxonomy" id="1749"/>
    <lineage>
        <taxon>Bacteria</taxon>
        <taxon>Bacillati</taxon>
        <taxon>Actinomycetota</taxon>
        <taxon>Actinomycetes</taxon>
        <taxon>Propionibacteriales</taxon>
        <taxon>Propionibacteriaceae</taxon>
        <taxon>Acidipropionibacterium</taxon>
    </lineage>
</organism>
<protein>
    <submittedName>
        <fullName evidence="2">N-acetyltransferase</fullName>
    </submittedName>
</protein>
<gene>
    <name evidence="2" type="ORF">C0Z10_04790</name>
</gene>
<dbReference type="Gene3D" id="3.40.630.30">
    <property type="match status" value="1"/>
</dbReference>
<proteinExistence type="predicted"/>
<dbReference type="KEGG" id="aji:C0Z10_04790"/>
<sequence length="183" mass="19941">MSGTTAGTPSVRLALPAEAGAIAALQRRVWQADPDLHGLLESMSVEEMTQTWWRAIATPPLAELRVLVALDPGAEGPRVRAFATIGPSEDQDAEPTDALVAEFVVDLDHRGLGHGSRLLNAVVDTLRADRFTRATWWLRSTDDTLRAFLSAAGWQADGAHRQTGTEDGTVQIREIRLHTWIGE</sequence>
<dbReference type="EMBL" id="CP025570">
    <property type="protein sequence ID" value="AZZ39180.1"/>
    <property type="molecule type" value="Genomic_DNA"/>
</dbReference>
<evidence type="ECO:0000313" key="3">
    <source>
        <dbReference type="Proteomes" id="UP000285875"/>
    </source>
</evidence>
<keyword evidence="2" id="KW-0808">Transferase</keyword>
<dbReference type="InterPro" id="IPR000182">
    <property type="entry name" value="GNAT_dom"/>
</dbReference>
<name>A0A3Q9UHW6_9ACTN</name>
<reference evidence="3" key="1">
    <citation type="submission" date="2017-12" db="EMBL/GenBank/DDBJ databases">
        <title>Whole genome sequencing of Acidipropionibacterium jensenii strains JS279 and JS280.</title>
        <authorList>
            <person name="Deptula P."/>
            <person name="Laine P."/>
            <person name="Smolander O.-P."/>
            <person name="Paulin L."/>
            <person name="Auvinen P."/>
            <person name="Varmanen P."/>
        </authorList>
    </citation>
    <scope>NUCLEOTIDE SEQUENCE [LARGE SCALE GENOMIC DNA]</scope>
    <source>
        <strain evidence="3">JS280</strain>
    </source>
</reference>
<dbReference type="Proteomes" id="UP000285875">
    <property type="component" value="Chromosome"/>
</dbReference>
<dbReference type="CDD" id="cd04301">
    <property type="entry name" value="NAT_SF"/>
    <property type="match status" value="1"/>
</dbReference>
<dbReference type="RefSeq" id="WP_097798629.1">
    <property type="nucleotide sequence ID" value="NZ_CP025570.1"/>
</dbReference>
<dbReference type="GO" id="GO:0016747">
    <property type="term" value="F:acyltransferase activity, transferring groups other than amino-acyl groups"/>
    <property type="evidence" value="ECO:0007669"/>
    <property type="project" value="InterPro"/>
</dbReference>
<feature type="domain" description="N-acetyltransferase" evidence="1">
    <location>
        <begin position="9"/>
        <end position="176"/>
    </location>
</feature>
<accession>A0A3Q9UHW6</accession>
<evidence type="ECO:0000313" key="2">
    <source>
        <dbReference type="EMBL" id="AZZ39180.1"/>
    </source>
</evidence>
<dbReference type="Pfam" id="PF00583">
    <property type="entry name" value="Acetyltransf_1"/>
    <property type="match status" value="1"/>
</dbReference>
<dbReference type="PROSITE" id="PS51186">
    <property type="entry name" value="GNAT"/>
    <property type="match status" value="1"/>
</dbReference>
<evidence type="ECO:0000259" key="1">
    <source>
        <dbReference type="PROSITE" id="PS51186"/>
    </source>
</evidence>
<dbReference type="AlphaFoldDB" id="A0A3Q9UHW6"/>